<accession>A0A6J6QNR3</accession>
<name>A0A6J6QNR3_9ZZZZ</name>
<dbReference type="AlphaFoldDB" id="A0A6J6QNR3"/>
<proteinExistence type="predicted"/>
<reference evidence="1" key="1">
    <citation type="submission" date="2020-05" db="EMBL/GenBank/DDBJ databases">
        <authorList>
            <person name="Chiriac C."/>
            <person name="Salcher M."/>
            <person name="Ghai R."/>
            <person name="Kavagutti S V."/>
        </authorList>
    </citation>
    <scope>NUCLEOTIDE SEQUENCE</scope>
</reference>
<evidence type="ECO:0000313" key="1">
    <source>
        <dbReference type="EMBL" id="CAB4711273.1"/>
    </source>
</evidence>
<protein>
    <submittedName>
        <fullName evidence="1">Unannotated protein</fullName>
    </submittedName>
</protein>
<sequence length="123" mass="12703">MISAESPAPVATWLFVRMKDSLAVLLITKPEPVPELLADVTSIETTTGRTACAIPAIESSARGEVSPLPAGSEIGAEGALPIIEAPMKPSMPANKPLMTPAMIAFFTAGEALAGRSLETWTGA</sequence>
<organism evidence="1">
    <name type="scientific">freshwater metagenome</name>
    <dbReference type="NCBI Taxonomy" id="449393"/>
    <lineage>
        <taxon>unclassified sequences</taxon>
        <taxon>metagenomes</taxon>
        <taxon>ecological metagenomes</taxon>
    </lineage>
</organism>
<dbReference type="EMBL" id="CAEZYC010000048">
    <property type="protein sequence ID" value="CAB4711273.1"/>
    <property type="molecule type" value="Genomic_DNA"/>
</dbReference>
<gene>
    <name evidence="1" type="ORF">UFOPK2648_00909</name>
</gene>